<accession>A0AAN7NT52</accession>
<reference evidence="1 2" key="1">
    <citation type="journal article" date="2023" name="J. Hered.">
        <title>Chromosome-level genome of the wood stork (Mycteria americana) provides insight into avian chromosome evolution.</title>
        <authorList>
            <person name="Flamio R. Jr."/>
            <person name="Ramstad K.M."/>
        </authorList>
    </citation>
    <scope>NUCLEOTIDE SEQUENCE [LARGE SCALE GENOMIC DNA]</scope>
    <source>
        <strain evidence="1">JAX WOST 10</strain>
    </source>
</reference>
<dbReference type="Proteomes" id="UP001333110">
    <property type="component" value="Unassembled WGS sequence"/>
</dbReference>
<dbReference type="AlphaFoldDB" id="A0AAN7NT52"/>
<gene>
    <name evidence="1" type="ORF">QYF61_026789</name>
</gene>
<organism evidence="1 2">
    <name type="scientific">Mycteria americana</name>
    <name type="common">Wood stork</name>
    <dbReference type="NCBI Taxonomy" id="33587"/>
    <lineage>
        <taxon>Eukaryota</taxon>
        <taxon>Metazoa</taxon>
        <taxon>Chordata</taxon>
        <taxon>Craniata</taxon>
        <taxon>Vertebrata</taxon>
        <taxon>Euteleostomi</taxon>
        <taxon>Archelosauria</taxon>
        <taxon>Archosauria</taxon>
        <taxon>Dinosauria</taxon>
        <taxon>Saurischia</taxon>
        <taxon>Theropoda</taxon>
        <taxon>Coelurosauria</taxon>
        <taxon>Aves</taxon>
        <taxon>Neognathae</taxon>
        <taxon>Neoaves</taxon>
        <taxon>Aequornithes</taxon>
        <taxon>Ciconiiformes</taxon>
        <taxon>Ciconiidae</taxon>
        <taxon>Mycteria</taxon>
    </lineage>
</organism>
<dbReference type="EMBL" id="JAUNZN010000001">
    <property type="protein sequence ID" value="KAK4832963.1"/>
    <property type="molecule type" value="Genomic_DNA"/>
</dbReference>
<keyword evidence="2" id="KW-1185">Reference proteome</keyword>
<protein>
    <submittedName>
        <fullName evidence="1">Uncharacterized protein</fullName>
    </submittedName>
</protein>
<name>A0AAN7NT52_MYCAM</name>
<dbReference type="PANTHER" id="PTHR33332">
    <property type="entry name" value="REVERSE TRANSCRIPTASE DOMAIN-CONTAINING PROTEIN"/>
    <property type="match status" value="1"/>
</dbReference>
<sequence>MLRPCTADAAGITAQLCWVALLLVERANRTVGCIEHSITRLSKEVIIPLYSVLVRPDLEYCVQLWAPQFKKDVRVLECIQRRATKLVKGLEGMSYEEWLRTLGLSSLEKRRLRGDLIAPCSFLRRGSGEGGADLFSLGSSDRTCGNGSKLHQSGEG</sequence>
<proteinExistence type="predicted"/>
<evidence type="ECO:0000313" key="1">
    <source>
        <dbReference type="EMBL" id="KAK4832963.1"/>
    </source>
</evidence>
<evidence type="ECO:0000313" key="2">
    <source>
        <dbReference type="Proteomes" id="UP001333110"/>
    </source>
</evidence>
<comment type="caution">
    <text evidence="1">The sequence shown here is derived from an EMBL/GenBank/DDBJ whole genome shotgun (WGS) entry which is preliminary data.</text>
</comment>